<organism evidence="1 2">
    <name type="scientific">Armadillidium nasatum</name>
    <dbReference type="NCBI Taxonomy" id="96803"/>
    <lineage>
        <taxon>Eukaryota</taxon>
        <taxon>Metazoa</taxon>
        <taxon>Ecdysozoa</taxon>
        <taxon>Arthropoda</taxon>
        <taxon>Crustacea</taxon>
        <taxon>Multicrustacea</taxon>
        <taxon>Malacostraca</taxon>
        <taxon>Eumalacostraca</taxon>
        <taxon>Peracarida</taxon>
        <taxon>Isopoda</taxon>
        <taxon>Oniscidea</taxon>
        <taxon>Crinocheta</taxon>
        <taxon>Armadillidiidae</taxon>
        <taxon>Armadillidium</taxon>
    </lineage>
</organism>
<dbReference type="AlphaFoldDB" id="A0A5N5SKG8"/>
<name>A0A5N5SKG8_9CRUS</name>
<dbReference type="Pfam" id="PF14966">
    <property type="entry name" value="DNA_repr_REX1B"/>
    <property type="match status" value="1"/>
</dbReference>
<dbReference type="PANTHER" id="PTHR28309:SF1">
    <property type="entry name" value="REQUIRED FOR EXCISION 1-B DOMAIN-CONTAINING PROTEIN"/>
    <property type="match status" value="1"/>
</dbReference>
<accession>A0A5N5SKG8</accession>
<evidence type="ECO:0000313" key="2">
    <source>
        <dbReference type="Proteomes" id="UP000326759"/>
    </source>
</evidence>
<dbReference type="PANTHER" id="PTHR28309">
    <property type="entry name" value="REQUIRED FOR EXCISION 1-B DOMAIN-CONTAINING PROTEIN"/>
    <property type="match status" value="1"/>
</dbReference>
<keyword evidence="2" id="KW-1185">Reference proteome</keyword>
<dbReference type="Proteomes" id="UP000326759">
    <property type="component" value="Unassembled WGS sequence"/>
</dbReference>
<reference evidence="1 2" key="1">
    <citation type="journal article" date="2019" name="PLoS Biol.">
        <title>Sex chromosomes control vertical transmission of feminizing Wolbachia symbionts in an isopod.</title>
        <authorList>
            <person name="Becking T."/>
            <person name="Chebbi M.A."/>
            <person name="Giraud I."/>
            <person name="Moumen B."/>
            <person name="Laverre T."/>
            <person name="Caubet Y."/>
            <person name="Peccoud J."/>
            <person name="Gilbert C."/>
            <person name="Cordaux R."/>
        </authorList>
    </citation>
    <scope>NUCLEOTIDE SEQUENCE [LARGE SCALE GENOMIC DNA]</scope>
    <source>
        <strain evidence="1">ANa2</strain>
        <tissue evidence="1">Whole body excluding digestive tract and cuticle</tissue>
    </source>
</reference>
<comment type="caution">
    <text evidence="1">The sequence shown here is derived from an EMBL/GenBank/DDBJ whole genome shotgun (WGS) entry which is preliminary data.</text>
</comment>
<dbReference type="EMBL" id="SEYY01023846">
    <property type="protein sequence ID" value="KAB7494574.1"/>
    <property type="molecule type" value="Genomic_DNA"/>
</dbReference>
<dbReference type="InterPro" id="IPR039491">
    <property type="entry name" value="REX1-B"/>
</dbReference>
<gene>
    <name evidence="1" type="ORF">Anas_07170</name>
</gene>
<dbReference type="OrthoDB" id="434723at2759"/>
<evidence type="ECO:0000313" key="1">
    <source>
        <dbReference type="EMBL" id="KAB7494574.1"/>
    </source>
</evidence>
<protein>
    <submittedName>
        <fullName evidence="1">C19orf60-like protein</fullName>
    </submittedName>
</protein>
<sequence length="155" mass="18361">MVHDLPKKYSKEIEELIIRFDTLQEERVKTYNTFEEGIKNYIDSGPEYDFVAYREVVSNVTSEFKRISEEIINIEKNLRDAKVIDIADIILAIQDCEKRKLQLTVEHHLSRQMVADSDGSDIEKNVEKDLRRKLGKTVEEINEYLTELRYIIYED</sequence>
<proteinExistence type="predicted"/>